<evidence type="ECO:0000313" key="2">
    <source>
        <dbReference type="EMBL" id="JAH74383.1"/>
    </source>
</evidence>
<organism evidence="2">
    <name type="scientific">Anguilla anguilla</name>
    <name type="common">European freshwater eel</name>
    <name type="synonym">Muraena anguilla</name>
    <dbReference type="NCBI Taxonomy" id="7936"/>
    <lineage>
        <taxon>Eukaryota</taxon>
        <taxon>Metazoa</taxon>
        <taxon>Chordata</taxon>
        <taxon>Craniata</taxon>
        <taxon>Vertebrata</taxon>
        <taxon>Euteleostomi</taxon>
        <taxon>Actinopterygii</taxon>
        <taxon>Neopterygii</taxon>
        <taxon>Teleostei</taxon>
        <taxon>Anguilliformes</taxon>
        <taxon>Anguillidae</taxon>
        <taxon>Anguilla</taxon>
    </lineage>
</organism>
<accession>A0A0E9VB09</accession>
<sequence length="35" mass="4190">MHFNSILNPKVFCIFGYISGIYVCHLWLIYLYSFS</sequence>
<keyword evidence="1" id="KW-1133">Transmembrane helix</keyword>
<protein>
    <submittedName>
        <fullName evidence="2">Uncharacterized protein</fullName>
    </submittedName>
</protein>
<feature type="transmembrane region" description="Helical" evidence="1">
    <location>
        <begin position="12"/>
        <end position="32"/>
    </location>
</feature>
<name>A0A0E9VB09_ANGAN</name>
<keyword evidence="1" id="KW-0812">Transmembrane</keyword>
<reference evidence="2" key="2">
    <citation type="journal article" date="2015" name="Fish Shellfish Immunol.">
        <title>Early steps in the European eel (Anguilla anguilla)-Vibrio vulnificus interaction in the gills: Role of the RtxA13 toxin.</title>
        <authorList>
            <person name="Callol A."/>
            <person name="Pajuelo D."/>
            <person name="Ebbesson L."/>
            <person name="Teles M."/>
            <person name="MacKenzie S."/>
            <person name="Amaro C."/>
        </authorList>
    </citation>
    <scope>NUCLEOTIDE SEQUENCE</scope>
</reference>
<dbReference type="EMBL" id="GBXM01034194">
    <property type="protein sequence ID" value="JAH74383.1"/>
    <property type="molecule type" value="Transcribed_RNA"/>
</dbReference>
<keyword evidence="1" id="KW-0472">Membrane</keyword>
<dbReference type="AlphaFoldDB" id="A0A0E9VB09"/>
<proteinExistence type="predicted"/>
<evidence type="ECO:0000256" key="1">
    <source>
        <dbReference type="SAM" id="Phobius"/>
    </source>
</evidence>
<reference evidence="2" key="1">
    <citation type="submission" date="2014-11" db="EMBL/GenBank/DDBJ databases">
        <authorList>
            <person name="Amaro Gonzalez C."/>
        </authorList>
    </citation>
    <scope>NUCLEOTIDE SEQUENCE</scope>
</reference>